<feature type="region of interest" description="Disordered" evidence="8">
    <location>
        <begin position="342"/>
        <end position="361"/>
    </location>
</feature>
<comment type="subcellular location">
    <subcellularLocation>
        <location evidence="1">Cytoplasm</location>
    </subcellularLocation>
</comment>
<name>A0A8T0ET29_ARGBR</name>
<dbReference type="InterPro" id="IPR001806">
    <property type="entry name" value="Small_GTPase"/>
</dbReference>
<dbReference type="OrthoDB" id="9989112at2759"/>
<evidence type="ECO:0000256" key="6">
    <source>
        <dbReference type="ARBA" id="ARBA00023134"/>
    </source>
</evidence>
<feature type="compositionally biased region" description="Basic and acidic residues" evidence="8">
    <location>
        <begin position="388"/>
        <end position="417"/>
    </location>
</feature>
<dbReference type="InterPro" id="IPR027417">
    <property type="entry name" value="P-loop_NTPase"/>
</dbReference>
<dbReference type="PROSITE" id="PS51420">
    <property type="entry name" value="RHO"/>
    <property type="match status" value="1"/>
</dbReference>
<keyword evidence="11" id="KW-1185">Reference proteome</keyword>
<dbReference type="PROSITE" id="PS50222">
    <property type="entry name" value="EF_HAND_2"/>
    <property type="match status" value="1"/>
</dbReference>
<evidence type="ECO:0000313" key="10">
    <source>
        <dbReference type="EMBL" id="KAF8781373.1"/>
    </source>
</evidence>
<dbReference type="EMBL" id="JABXBU010001863">
    <property type="protein sequence ID" value="KAF8781373.1"/>
    <property type="molecule type" value="Genomic_DNA"/>
</dbReference>
<accession>A0A8T0ET29</accession>
<gene>
    <name evidence="10" type="ORF">HNY73_011774</name>
</gene>
<dbReference type="SMART" id="SM00177">
    <property type="entry name" value="ARF"/>
    <property type="match status" value="1"/>
</dbReference>
<dbReference type="PRINTS" id="PR00449">
    <property type="entry name" value="RASTRNSFRMNG"/>
</dbReference>
<sequence length="688" mass="78859">MMRDRGDLRETLQNKARDLFALCDPEGKGYATKTDIEALRDEVPLPPNQLLQVFDALDANGDGKLTLHEFTDGFGIFLGIDALPQNNSDAQGGNETEDDDEMLEELLDHLGARNLFTDEEYVREMWSRVRKEDPVMRSNFEKFISKMAADLKESARERSNLQTTLKNRKEDHEAQVQSLYMEMEEQLRSEKERILEQERRKEQRLRDELEAELQLKDHQLKDLLEKHAQIESQLDELNSVDSEKKSENVKLQKDRDHLESRLAASERMLHEMKNQLSLLRKRSIEERRKRAQAAIKVSEGIALERENLVMELHHLKEINKQLLDEKDELALGTVQHMPKRVNSFKKNSQIERRADGNSTEIKLPIHMNHSDSEDQQNGSETPGKVRRTSLERTLADNHPLSETERYKNVHANRRPEDAVLSTSSGGSDMEDVDLDIQNNLNSPQREKSGRKYDPPSTSSDRYKSRANSTASVTSRKGLQQKIAKRKSGLEDAAPTRVFKVVFVGDSGTGKTSILQRFCTDTFKATFSATIGVDFQVKTIEVDGERIALQLWDTAGQERFRSMTHQYFRKADGIIIVYDVTSETTFRNVRNWMHNIQEGAQESVMVLLIGNKVDLCESETDRVVRTKDGVRLADEYGSLFFETSAKNGDSVCEAIEALASVLKTKEDEAMEHVLKLQEEEMEKRKRKCC</sequence>
<dbReference type="GO" id="GO:0005509">
    <property type="term" value="F:calcium ion binding"/>
    <property type="evidence" value="ECO:0007669"/>
    <property type="project" value="InterPro"/>
</dbReference>
<dbReference type="GO" id="GO:0005737">
    <property type="term" value="C:cytoplasm"/>
    <property type="evidence" value="ECO:0007669"/>
    <property type="project" value="UniProtKB-SubCell"/>
</dbReference>
<dbReference type="CDD" id="cd00154">
    <property type="entry name" value="Rab"/>
    <property type="match status" value="1"/>
</dbReference>
<reference evidence="10" key="2">
    <citation type="submission" date="2020-06" db="EMBL/GenBank/DDBJ databases">
        <authorList>
            <person name="Sheffer M."/>
        </authorList>
    </citation>
    <scope>NUCLEOTIDE SEQUENCE</scope>
</reference>
<dbReference type="SMART" id="SM00173">
    <property type="entry name" value="RAS"/>
    <property type="match status" value="1"/>
</dbReference>
<protein>
    <submittedName>
        <fullName evidence="10">Ras-related protein Rab-8A like protein</fullName>
    </submittedName>
</protein>
<keyword evidence="6" id="KW-0342">GTP-binding</keyword>
<feature type="compositionally biased region" description="Basic and acidic residues" evidence="8">
    <location>
        <begin position="444"/>
        <end position="453"/>
    </location>
</feature>
<dbReference type="PROSITE" id="PS51419">
    <property type="entry name" value="RAB"/>
    <property type="match status" value="1"/>
</dbReference>
<evidence type="ECO:0000256" key="5">
    <source>
        <dbReference type="ARBA" id="ARBA00023054"/>
    </source>
</evidence>
<dbReference type="AlphaFoldDB" id="A0A8T0ET29"/>
<keyword evidence="5 7" id="KW-0175">Coiled coil</keyword>
<dbReference type="OMA" id="FECEDIS"/>
<dbReference type="Proteomes" id="UP000807504">
    <property type="component" value="Unassembled WGS sequence"/>
</dbReference>
<dbReference type="PROSITE" id="PS00018">
    <property type="entry name" value="EF_HAND_1"/>
    <property type="match status" value="1"/>
</dbReference>
<feature type="compositionally biased region" description="Polar residues" evidence="8">
    <location>
        <begin position="455"/>
        <end position="477"/>
    </location>
</feature>
<keyword evidence="2" id="KW-0963">Cytoplasm</keyword>
<evidence type="ECO:0000256" key="3">
    <source>
        <dbReference type="ARBA" id="ARBA00022741"/>
    </source>
</evidence>
<evidence type="ECO:0000256" key="8">
    <source>
        <dbReference type="SAM" id="MobiDB-lite"/>
    </source>
</evidence>
<dbReference type="SMART" id="SM00176">
    <property type="entry name" value="RAN"/>
    <property type="match status" value="1"/>
</dbReference>
<dbReference type="SMART" id="SM00174">
    <property type="entry name" value="RHO"/>
    <property type="match status" value="1"/>
</dbReference>
<dbReference type="FunFam" id="3.40.50.300:FF:001348">
    <property type="entry name" value="Ras and EF-hand domain-containing protein"/>
    <property type="match status" value="1"/>
</dbReference>
<reference evidence="10" key="1">
    <citation type="journal article" date="2020" name="bioRxiv">
        <title>Chromosome-level reference genome of the European wasp spider Argiope bruennichi: a resource for studies on range expansion and evolutionary adaptation.</title>
        <authorList>
            <person name="Sheffer M.M."/>
            <person name="Hoppe A."/>
            <person name="Krehenwinkel H."/>
            <person name="Uhl G."/>
            <person name="Kuss A.W."/>
            <person name="Jensen L."/>
            <person name="Jensen C."/>
            <person name="Gillespie R.G."/>
            <person name="Hoff K.J."/>
            <person name="Prost S."/>
        </authorList>
    </citation>
    <scope>NUCLEOTIDE SEQUENCE</scope>
</reference>
<dbReference type="GO" id="GO:0003924">
    <property type="term" value="F:GTPase activity"/>
    <property type="evidence" value="ECO:0007669"/>
    <property type="project" value="InterPro"/>
</dbReference>
<dbReference type="SUPFAM" id="SSF52540">
    <property type="entry name" value="P-loop containing nucleoside triphosphate hydrolases"/>
    <property type="match status" value="1"/>
</dbReference>
<evidence type="ECO:0000259" key="9">
    <source>
        <dbReference type="PROSITE" id="PS50222"/>
    </source>
</evidence>
<keyword evidence="3" id="KW-0547">Nucleotide-binding</keyword>
<feature type="domain" description="EF-hand" evidence="9">
    <location>
        <begin position="45"/>
        <end position="80"/>
    </location>
</feature>
<dbReference type="Gene3D" id="1.10.238.10">
    <property type="entry name" value="EF-hand"/>
    <property type="match status" value="1"/>
</dbReference>
<evidence type="ECO:0000313" key="11">
    <source>
        <dbReference type="Proteomes" id="UP000807504"/>
    </source>
</evidence>
<dbReference type="InterPro" id="IPR011992">
    <property type="entry name" value="EF-hand-dom_pair"/>
</dbReference>
<evidence type="ECO:0000256" key="2">
    <source>
        <dbReference type="ARBA" id="ARBA00022490"/>
    </source>
</evidence>
<dbReference type="SUPFAM" id="SSF47473">
    <property type="entry name" value="EF-hand"/>
    <property type="match status" value="1"/>
</dbReference>
<feature type="coiled-coil region" evidence="7">
    <location>
        <begin position="151"/>
        <end position="325"/>
    </location>
</feature>
<dbReference type="InterPro" id="IPR018247">
    <property type="entry name" value="EF_Hand_1_Ca_BS"/>
</dbReference>
<organism evidence="10 11">
    <name type="scientific">Argiope bruennichi</name>
    <name type="common">Wasp spider</name>
    <name type="synonym">Aranea bruennichi</name>
    <dbReference type="NCBI Taxonomy" id="94029"/>
    <lineage>
        <taxon>Eukaryota</taxon>
        <taxon>Metazoa</taxon>
        <taxon>Ecdysozoa</taxon>
        <taxon>Arthropoda</taxon>
        <taxon>Chelicerata</taxon>
        <taxon>Arachnida</taxon>
        <taxon>Araneae</taxon>
        <taxon>Araneomorphae</taxon>
        <taxon>Entelegynae</taxon>
        <taxon>Araneoidea</taxon>
        <taxon>Araneidae</taxon>
        <taxon>Argiope</taxon>
    </lineage>
</organism>
<evidence type="ECO:0000256" key="4">
    <source>
        <dbReference type="ARBA" id="ARBA00022837"/>
    </source>
</evidence>
<dbReference type="Pfam" id="PF00071">
    <property type="entry name" value="Ras"/>
    <property type="match status" value="1"/>
</dbReference>
<evidence type="ECO:0000256" key="7">
    <source>
        <dbReference type="SAM" id="Coils"/>
    </source>
</evidence>
<dbReference type="InterPro" id="IPR002048">
    <property type="entry name" value="EF_hand_dom"/>
</dbReference>
<dbReference type="InterPro" id="IPR050227">
    <property type="entry name" value="Rab"/>
</dbReference>
<evidence type="ECO:0000256" key="1">
    <source>
        <dbReference type="ARBA" id="ARBA00004496"/>
    </source>
</evidence>
<dbReference type="PANTHER" id="PTHR47977">
    <property type="entry name" value="RAS-RELATED PROTEIN RAB"/>
    <property type="match status" value="1"/>
</dbReference>
<dbReference type="GO" id="GO:0005525">
    <property type="term" value="F:GTP binding"/>
    <property type="evidence" value="ECO:0007669"/>
    <property type="project" value="UniProtKB-KW"/>
</dbReference>
<dbReference type="SMART" id="SM00175">
    <property type="entry name" value="RAB"/>
    <property type="match status" value="1"/>
</dbReference>
<comment type="caution">
    <text evidence="10">The sequence shown here is derived from an EMBL/GenBank/DDBJ whole genome shotgun (WGS) entry which is preliminary data.</text>
</comment>
<proteinExistence type="predicted"/>
<dbReference type="InterPro" id="IPR005225">
    <property type="entry name" value="Small_GTP-bd"/>
</dbReference>
<dbReference type="Gene3D" id="3.40.50.300">
    <property type="entry name" value="P-loop containing nucleotide triphosphate hydrolases"/>
    <property type="match status" value="1"/>
</dbReference>
<dbReference type="PROSITE" id="PS51421">
    <property type="entry name" value="RAS"/>
    <property type="match status" value="1"/>
</dbReference>
<keyword evidence="4" id="KW-0106">Calcium</keyword>
<feature type="region of interest" description="Disordered" evidence="8">
    <location>
        <begin position="366"/>
        <end position="481"/>
    </location>
</feature>
<dbReference type="PROSITE" id="PS51417">
    <property type="entry name" value="ARF"/>
    <property type="match status" value="1"/>
</dbReference>
<dbReference type="NCBIfam" id="TIGR00231">
    <property type="entry name" value="small_GTP"/>
    <property type="match status" value="1"/>
</dbReference>